<dbReference type="AlphaFoldDB" id="A0A383DRN2"/>
<accession>A0A383DRN2</accession>
<proteinExistence type="predicted"/>
<reference evidence="1" key="1">
    <citation type="submission" date="2018-05" db="EMBL/GenBank/DDBJ databases">
        <authorList>
            <person name="Lanie J.A."/>
            <person name="Ng W.-L."/>
            <person name="Kazmierczak K.M."/>
            <person name="Andrzejewski T.M."/>
            <person name="Davidsen T.M."/>
            <person name="Wayne K.J."/>
            <person name="Tettelin H."/>
            <person name="Glass J.I."/>
            <person name="Rusch D."/>
            <person name="Podicherti R."/>
            <person name="Tsui H.-C.T."/>
            <person name="Winkler M.E."/>
        </authorList>
    </citation>
    <scope>NUCLEOTIDE SEQUENCE</scope>
</reference>
<sequence>METRRQSEGLRMLSDSGREFRTRFSRERSWAGEALLSLQRYLETWIDRRGPGA</sequence>
<protein>
    <submittedName>
        <fullName evidence="1">Uncharacterized protein</fullName>
    </submittedName>
</protein>
<evidence type="ECO:0000313" key="1">
    <source>
        <dbReference type="EMBL" id="SVE46910.1"/>
    </source>
</evidence>
<gene>
    <name evidence="1" type="ORF">METZ01_LOCUS499764</name>
</gene>
<organism evidence="1">
    <name type="scientific">marine metagenome</name>
    <dbReference type="NCBI Taxonomy" id="408172"/>
    <lineage>
        <taxon>unclassified sequences</taxon>
        <taxon>metagenomes</taxon>
        <taxon>ecological metagenomes</taxon>
    </lineage>
</organism>
<name>A0A383DRN2_9ZZZZ</name>
<dbReference type="EMBL" id="UINC01219448">
    <property type="protein sequence ID" value="SVE46910.1"/>
    <property type="molecule type" value="Genomic_DNA"/>
</dbReference>